<dbReference type="AlphaFoldDB" id="A0A7X1B9H0"/>
<dbReference type="PANTHER" id="PTHR22854">
    <property type="entry name" value="TRYPTOPHAN BIOSYNTHESIS PROTEIN"/>
    <property type="match status" value="1"/>
</dbReference>
<evidence type="ECO:0000256" key="7">
    <source>
        <dbReference type="ARBA" id="ARBA00023141"/>
    </source>
</evidence>
<evidence type="ECO:0000259" key="9">
    <source>
        <dbReference type="Pfam" id="PF00218"/>
    </source>
</evidence>
<dbReference type="InterPro" id="IPR013798">
    <property type="entry name" value="Indole-3-glycerol_P_synth_dom"/>
</dbReference>
<evidence type="ECO:0000256" key="8">
    <source>
        <dbReference type="ARBA" id="ARBA00023239"/>
    </source>
</evidence>
<keyword evidence="5" id="KW-0210">Decarboxylase</keyword>
<protein>
    <recommendedName>
        <fullName evidence="3">indole-3-glycerol-phosphate synthase</fullName>
        <ecNumber evidence="3">4.1.1.48</ecNumber>
    </recommendedName>
</protein>
<dbReference type="EMBL" id="JACHVC010000013">
    <property type="protein sequence ID" value="MBC2608156.1"/>
    <property type="molecule type" value="Genomic_DNA"/>
</dbReference>
<dbReference type="FunFam" id="3.20.20.70:FF:000024">
    <property type="entry name" value="Indole-3-glycerol phosphate synthase"/>
    <property type="match status" value="1"/>
</dbReference>
<keyword evidence="6" id="KW-0822">Tryptophan biosynthesis</keyword>
<dbReference type="EC" id="4.1.1.48" evidence="3"/>
<accession>A0A7X1B9H0</accession>
<dbReference type="InterPro" id="IPR045186">
    <property type="entry name" value="Indole-3-glycerol_P_synth"/>
</dbReference>
<feature type="domain" description="Indole-3-glycerol phosphate synthase" evidence="9">
    <location>
        <begin position="4"/>
        <end position="258"/>
    </location>
</feature>
<evidence type="ECO:0000256" key="6">
    <source>
        <dbReference type="ARBA" id="ARBA00022822"/>
    </source>
</evidence>
<keyword evidence="8" id="KW-0456">Lyase</keyword>
<dbReference type="PANTHER" id="PTHR22854:SF2">
    <property type="entry name" value="INDOLE-3-GLYCEROL-PHOSPHATE SYNTHASE"/>
    <property type="match status" value="1"/>
</dbReference>
<dbReference type="InterPro" id="IPR013785">
    <property type="entry name" value="Aldolase_TIM"/>
</dbReference>
<keyword evidence="7" id="KW-0057">Aromatic amino acid biosynthesis</keyword>
<proteinExistence type="predicted"/>
<dbReference type="Pfam" id="PF00218">
    <property type="entry name" value="IGPS"/>
    <property type="match status" value="1"/>
</dbReference>
<evidence type="ECO:0000313" key="10">
    <source>
        <dbReference type="EMBL" id="MBC2608156.1"/>
    </source>
</evidence>
<dbReference type="InterPro" id="IPR001468">
    <property type="entry name" value="Indole-3-GlycerolPSynthase_CS"/>
</dbReference>
<evidence type="ECO:0000313" key="11">
    <source>
        <dbReference type="Proteomes" id="UP000526501"/>
    </source>
</evidence>
<keyword evidence="4" id="KW-0028">Amino-acid biosynthesis</keyword>
<dbReference type="SUPFAM" id="SSF51366">
    <property type="entry name" value="Ribulose-phoshate binding barrel"/>
    <property type="match status" value="1"/>
</dbReference>
<keyword evidence="11" id="KW-1185">Reference proteome</keyword>
<organism evidence="10 11">
    <name type="scientific">Pelagicoccus albus</name>
    <dbReference type="NCBI Taxonomy" id="415222"/>
    <lineage>
        <taxon>Bacteria</taxon>
        <taxon>Pseudomonadati</taxon>
        <taxon>Verrucomicrobiota</taxon>
        <taxon>Opitutia</taxon>
        <taxon>Puniceicoccales</taxon>
        <taxon>Pelagicoccaceae</taxon>
        <taxon>Pelagicoccus</taxon>
    </lineage>
</organism>
<comment type="catalytic activity">
    <reaction evidence="1">
        <text>1-(2-carboxyphenylamino)-1-deoxy-D-ribulose 5-phosphate + H(+) = (1S,2R)-1-C-(indol-3-yl)glycerol 3-phosphate + CO2 + H2O</text>
        <dbReference type="Rhea" id="RHEA:23476"/>
        <dbReference type="ChEBI" id="CHEBI:15377"/>
        <dbReference type="ChEBI" id="CHEBI:15378"/>
        <dbReference type="ChEBI" id="CHEBI:16526"/>
        <dbReference type="ChEBI" id="CHEBI:58613"/>
        <dbReference type="ChEBI" id="CHEBI:58866"/>
        <dbReference type="EC" id="4.1.1.48"/>
    </reaction>
</comment>
<dbReference type="PROSITE" id="PS00614">
    <property type="entry name" value="IGPS"/>
    <property type="match status" value="1"/>
</dbReference>
<dbReference type="GO" id="GO:0000162">
    <property type="term" value="P:L-tryptophan biosynthetic process"/>
    <property type="evidence" value="ECO:0007669"/>
    <property type="project" value="UniProtKB-UniPathway"/>
</dbReference>
<dbReference type="GO" id="GO:0004640">
    <property type="term" value="F:phosphoribosylanthranilate isomerase activity"/>
    <property type="evidence" value="ECO:0007669"/>
    <property type="project" value="TreeGrafter"/>
</dbReference>
<evidence type="ECO:0000256" key="5">
    <source>
        <dbReference type="ARBA" id="ARBA00022793"/>
    </source>
</evidence>
<comment type="pathway">
    <text evidence="2">Amino-acid biosynthesis; L-tryptophan biosynthesis; L-tryptophan from chorismate: step 4/5.</text>
</comment>
<dbReference type="UniPathway" id="UPA00035">
    <property type="reaction ID" value="UER00043"/>
</dbReference>
<evidence type="ECO:0000256" key="1">
    <source>
        <dbReference type="ARBA" id="ARBA00001633"/>
    </source>
</evidence>
<evidence type="ECO:0000256" key="2">
    <source>
        <dbReference type="ARBA" id="ARBA00004696"/>
    </source>
</evidence>
<dbReference type="CDD" id="cd00331">
    <property type="entry name" value="IGPS"/>
    <property type="match status" value="1"/>
</dbReference>
<evidence type="ECO:0000256" key="3">
    <source>
        <dbReference type="ARBA" id="ARBA00012362"/>
    </source>
</evidence>
<reference evidence="10 11" key="1">
    <citation type="submission" date="2020-07" db="EMBL/GenBank/DDBJ databases">
        <authorList>
            <person name="Feng X."/>
        </authorList>
    </citation>
    <scope>NUCLEOTIDE SEQUENCE [LARGE SCALE GENOMIC DNA]</scope>
    <source>
        <strain evidence="10 11">JCM23202</strain>
    </source>
</reference>
<comment type="caution">
    <text evidence="10">The sequence shown here is derived from an EMBL/GenBank/DDBJ whole genome shotgun (WGS) entry which is preliminary data.</text>
</comment>
<dbReference type="Proteomes" id="UP000526501">
    <property type="component" value="Unassembled WGS sequence"/>
</dbReference>
<evidence type="ECO:0000256" key="4">
    <source>
        <dbReference type="ARBA" id="ARBA00022605"/>
    </source>
</evidence>
<dbReference type="Gene3D" id="3.20.20.70">
    <property type="entry name" value="Aldolase class I"/>
    <property type="match status" value="1"/>
</dbReference>
<gene>
    <name evidence="10" type="ORF">H5P27_19025</name>
</gene>
<dbReference type="RefSeq" id="WP_185662008.1">
    <property type="nucleotide sequence ID" value="NZ_CAWPOO010000013.1"/>
</dbReference>
<sequence>MDKLTEIMNWKAQEIADRIREVSASELEAFAGQAAARGSFIEALRAPEKLAVISEIKRRSPSAGQIKDLGPSVEQAEKYLSAGGDCLSILTDQKYFGGELADLSSVTEIFRNSGNGIPCLRKDFMIHPIQVLEAAQAGASAILIIVRALSDSQMMALRKAADLAGLDSLYEIHSEPELERAVAQDAKIIGVNNRDLAVFKTDLAFSERLIPLFPKDVVAVSESGIWTKEDAARARACGAKAILVGEALMKAPDTAALMNDFHQA</sequence>
<name>A0A7X1B9H0_9BACT</name>
<dbReference type="GO" id="GO:0004425">
    <property type="term" value="F:indole-3-glycerol-phosphate synthase activity"/>
    <property type="evidence" value="ECO:0007669"/>
    <property type="project" value="UniProtKB-EC"/>
</dbReference>
<dbReference type="InterPro" id="IPR011060">
    <property type="entry name" value="RibuloseP-bd_barrel"/>
</dbReference>